<dbReference type="Proteomes" id="UP000192610">
    <property type="component" value="Unassembled WGS sequence"/>
</dbReference>
<proteinExistence type="predicted"/>
<name>A0A1V9EJ18_9BACT</name>
<dbReference type="OrthoDB" id="627374at2"/>
<dbReference type="AlphaFoldDB" id="A0A1V9EJ18"/>
<protein>
    <recommendedName>
        <fullName evidence="3">GAF domain-containing protein</fullName>
    </recommendedName>
</protein>
<reference evidence="2" key="1">
    <citation type="submission" date="2016-04" db="EMBL/GenBank/DDBJ databases">
        <authorList>
            <person name="Chen L."/>
            <person name="Zhuang W."/>
            <person name="Wang G."/>
        </authorList>
    </citation>
    <scope>NUCLEOTIDE SEQUENCE [LARGE SCALE GENOMIC DNA]</scope>
    <source>
        <strain evidence="2">17621</strain>
    </source>
</reference>
<gene>
    <name evidence="1" type="ORF">A4H97_31615</name>
</gene>
<sequence length="788" mass="90831">MQTLTININEKFTLTNLDTAFSLRPFINFLKKSLKHDSSLKDKLTAFLLEKLEQFPELEGDVAIDNLDKYKDVLELIFVSMSNVTEDETRLPWALGMPLRPHFVYGTSAFYKLMVDTRNSKLKKAVTEGGEQMMHQRNLRIAYTFILERIYNFSPFHKNEMIHSFVDEETGLLRHLKINIDTRFIDVIPIGEVPDLNAITAVGHIDEDNGFEKLEKVLPLSLFKFRGMSVVTISDETAKIAVETIKNTIVDLHRQEEDACHYNITKSLKTLVQNDAIDFNVTPLFRINDKLVLPHMHELRSVMMGDNAECEDGAARSAYQAFAEQYIRNPRPLIYKTISTKEAKLYPFLSTCTRTGIQSFIVLPLYYNNNLAGMLEIYTKKPGLLDEKILALLEPAYPVLAQLVQLSIDDFDTAIDGVIREKFTSLQPAVQWKFNEAAWNYLQEVEYNGKGKIETVGFDGVYPLYGAVDIRNSTIERNRAQLSDLQHQFAILLETLQEVKKHYTLALTDEMIYKCRKWKNTLDDSLTPHSEVKLTDFLEKEAVSFLKHFKLTHPGSASIVEKYFAAIEEMTGSAWTNRRQLEESMQSVNSAVNNYLDLMKDELQQSYPCYFERFRTDGVEYDIYIGQSIAPQKPFDILYLKNLRLWQISSMAAIAKITHEMLPKLSKPLQTTQLIFIHSNTIDISFRNDERRFDAEGGYNIRYQVIKKRIDKVHVADTNERLTQPGKIALVYFNRRDADEYIQHIQYLQEQGILLNDLEFLDLEELQGVAGLKALRVGINLEYDLETA</sequence>
<evidence type="ECO:0000313" key="2">
    <source>
        <dbReference type="Proteomes" id="UP000192610"/>
    </source>
</evidence>
<evidence type="ECO:0008006" key="3">
    <source>
        <dbReference type="Google" id="ProtNLM"/>
    </source>
</evidence>
<comment type="caution">
    <text evidence="1">The sequence shown here is derived from an EMBL/GenBank/DDBJ whole genome shotgun (WGS) entry which is preliminary data.</text>
</comment>
<organism evidence="1 2">
    <name type="scientific">Niastella yeongjuensis</name>
    <dbReference type="NCBI Taxonomy" id="354355"/>
    <lineage>
        <taxon>Bacteria</taxon>
        <taxon>Pseudomonadati</taxon>
        <taxon>Bacteroidota</taxon>
        <taxon>Chitinophagia</taxon>
        <taxon>Chitinophagales</taxon>
        <taxon>Chitinophagaceae</taxon>
        <taxon>Niastella</taxon>
    </lineage>
</organism>
<dbReference type="RefSeq" id="WP_081202020.1">
    <property type="nucleotide sequence ID" value="NZ_FOCZ01000009.1"/>
</dbReference>
<dbReference type="EMBL" id="LVXG01000025">
    <property type="protein sequence ID" value="OQP46123.1"/>
    <property type="molecule type" value="Genomic_DNA"/>
</dbReference>
<dbReference type="InterPro" id="IPR029016">
    <property type="entry name" value="GAF-like_dom_sf"/>
</dbReference>
<evidence type="ECO:0000313" key="1">
    <source>
        <dbReference type="EMBL" id="OQP46123.1"/>
    </source>
</evidence>
<dbReference type="SUPFAM" id="SSF55781">
    <property type="entry name" value="GAF domain-like"/>
    <property type="match status" value="1"/>
</dbReference>
<keyword evidence="2" id="KW-1185">Reference proteome</keyword>
<dbReference type="Gene3D" id="3.30.450.40">
    <property type="match status" value="1"/>
</dbReference>
<accession>A0A1V9EJ18</accession>
<dbReference type="STRING" id="354355.SAMN05660816_04602"/>